<reference evidence="1" key="1">
    <citation type="journal article" date="2023" name="Mol. Phylogenet. Evol.">
        <title>Genome-scale phylogeny and comparative genomics of the fungal order Sordariales.</title>
        <authorList>
            <person name="Hensen N."/>
            <person name="Bonometti L."/>
            <person name="Westerberg I."/>
            <person name="Brannstrom I.O."/>
            <person name="Guillou S."/>
            <person name="Cros-Aarteil S."/>
            <person name="Calhoun S."/>
            <person name="Haridas S."/>
            <person name="Kuo A."/>
            <person name="Mondo S."/>
            <person name="Pangilinan J."/>
            <person name="Riley R."/>
            <person name="LaButti K."/>
            <person name="Andreopoulos B."/>
            <person name="Lipzen A."/>
            <person name="Chen C."/>
            <person name="Yan M."/>
            <person name="Daum C."/>
            <person name="Ng V."/>
            <person name="Clum A."/>
            <person name="Steindorff A."/>
            <person name="Ohm R.A."/>
            <person name="Martin F."/>
            <person name="Silar P."/>
            <person name="Natvig D.O."/>
            <person name="Lalanne C."/>
            <person name="Gautier V."/>
            <person name="Ament-Velasquez S.L."/>
            <person name="Kruys A."/>
            <person name="Hutchinson M.I."/>
            <person name="Powell A.J."/>
            <person name="Barry K."/>
            <person name="Miller A.N."/>
            <person name="Grigoriev I.V."/>
            <person name="Debuchy R."/>
            <person name="Gladieux P."/>
            <person name="Hiltunen Thoren M."/>
            <person name="Johannesson H."/>
        </authorList>
    </citation>
    <scope>NUCLEOTIDE SEQUENCE</scope>
    <source>
        <strain evidence="1">PSN293</strain>
    </source>
</reference>
<evidence type="ECO:0000313" key="1">
    <source>
        <dbReference type="EMBL" id="KAK4213737.1"/>
    </source>
</evidence>
<protein>
    <submittedName>
        <fullName evidence="1">Nuclear distribution protein</fullName>
    </submittedName>
</protein>
<sequence length="208" mass="23116">MAKMEGTLDRTSVETIALLEARLLRIERILYGSSAPSSQPLDKPAAVALAELERRFAHLVRRKQDYANILKLYKAHPSLFQAPPPDSPPTDLSPEALRALVLSFASSFPSTASALTAVTSDTPVPDPKLSAELASLLPRMKGVEAMQLAQEAEIAELRTRSERALREWYEGRVLEYGQFVADIEGRVEKVETGIRRVERFREMEEAAV</sequence>
<dbReference type="AlphaFoldDB" id="A0AAN6YBS8"/>
<reference evidence="1" key="2">
    <citation type="submission" date="2023-05" db="EMBL/GenBank/DDBJ databases">
        <authorList>
            <consortium name="Lawrence Berkeley National Laboratory"/>
            <person name="Steindorff A."/>
            <person name="Hensen N."/>
            <person name="Bonometti L."/>
            <person name="Westerberg I."/>
            <person name="Brannstrom I.O."/>
            <person name="Guillou S."/>
            <person name="Cros-Aarteil S."/>
            <person name="Calhoun S."/>
            <person name="Haridas S."/>
            <person name="Kuo A."/>
            <person name="Mondo S."/>
            <person name="Pangilinan J."/>
            <person name="Riley R."/>
            <person name="Labutti K."/>
            <person name="Andreopoulos B."/>
            <person name="Lipzen A."/>
            <person name="Chen C."/>
            <person name="Yanf M."/>
            <person name="Daum C."/>
            <person name="Ng V."/>
            <person name="Clum A."/>
            <person name="Ohm R."/>
            <person name="Martin F."/>
            <person name="Silar P."/>
            <person name="Natvig D."/>
            <person name="Lalanne C."/>
            <person name="Gautier V."/>
            <person name="Ament-Velasquez S.L."/>
            <person name="Kruys A."/>
            <person name="Hutchinson M.I."/>
            <person name="Powell A.J."/>
            <person name="Barry K."/>
            <person name="Miller A.N."/>
            <person name="Grigoriev I.V."/>
            <person name="Debuchy R."/>
            <person name="Gladieux P."/>
            <person name="Thoren M.H."/>
            <person name="Johannesson H."/>
        </authorList>
    </citation>
    <scope>NUCLEOTIDE SEQUENCE</scope>
    <source>
        <strain evidence="1">PSN293</strain>
    </source>
</reference>
<keyword evidence="2" id="KW-1185">Reference proteome</keyword>
<dbReference type="EMBL" id="MU858104">
    <property type="protein sequence ID" value="KAK4213737.1"/>
    <property type="molecule type" value="Genomic_DNA"/>
</dbReference>
<dbReference type="Pfam" id="PF07426">
    <property type="entry name" value="Dynactin_p22"/>
    <property type="match status" value="1"/>
</dbReference>
<dbReference type="GO" id="GO:0061640">
    <property type="term" value="P:cytoskeleton-dependent cytokinesis"/>
    <property type="evidence" value="ECO:0007669"/>
    <property type="project" value="InterPro"/>
</dbReference>
<comment type="caution">
    <text evidence="1">The sequence shown here is derived from an EMBL/GenBank/DDBJ whole genome shotgun (WGS) entry which is preliminary data.</text>
</comment>
<organism evidence="1 2">
    <name type="scientific">Rhypophila decipiens</name>
    <dbReference type="NCBI Taxonomy" id="261697"/>
    <lineage>
        <taxon>Eukaryota</taxon>
        <taxon>Fungi</taxon>
        <taxon>Dikarya</taxon>
        <taxon>Ascomycota</taxon>
        <taxon>Pezizomycotina</taxon>
        <taxon>Sordariomycetes</taxon>
        <taxon>Sordariomycetidae</taxon>
        <taxon>Sordariales</taxon>
        <taxon>Naviculisporaceae</taxon>
        <taxon>Rhypophila</taxon>
    </lineage>
</organism>
<proteinExistence type="predicted"/>
<name>A0AAN6YBS8_9PEZI</name>
<dbReference type="InterPro" id="IPR009991">
    <property type="entry name" value="DCTN3"/>
</dbReference>
<evidence type="ECO:0000313" key="2">
    <source>
        <dbReference type="Proteomes" id="UP001301769"/>
    </source>
</evidence>
<gene>
    <name evidence="1" type="ORF">QBC37DRAFT_168622</name>
</gene>
<dbReference type="Proteomes" id="UP001301769">
    <property type="component" value="Unassembled WGS sequence"/>
</dbReference>
<accession>A0AAN6YBS8</accession>
<dbReference type="GO" id="GO:0005869">
    <property type="term" value="C:dynactin complex"/>
    <property type="evidence" value="ECO:0007669"/>
    <property type="project" value="InterPro"/>
</dbReference>